<dbReference type="PANTHER" id="PTHR11740:SF0">
    <property type="entry name" value="CASEIN KINASE II SUBUNIT BETA"/>
    <property type="match status" value="1"/>
</dbReference>
<dbReference type="FunFam" id="2.20.25.20:FF:000001">
    <property type="entry name" value="Casein kinase II subunit beta"/>
    <property type="match status" value="1"/>
</dbReference>
<dbReference type="GO" id="GO:0005956">
    <property type="term" value="C:protein kinase CK2 complex"/>
    <property type="evidence" value="ECO:0007669"/>
    <property type="project" value="UniProtKB-UniRule"/>
</dbReference>
<sequence>MAYNEDSSASGHDEPWIQWFCGLKGHEMFCEVERAYIEDGFNLYGLRACVSNFSDCLDLILDRIGPDDSDDSHLTQSACTLYGLIHARYIVTAHGLDSMYNKVSFLRIGFKMFGTTSWNEPKYFSFTVALVGMFLIKIQYAAKEFGTCPLIQCNGQPVLPTGLKDEIGIDTVKIFCPKCQCVYQPPPIRTRSSGHHSSSGGGGGGAVDGAAFGTTFPHLFLMTFNNLVPDPLPADSAYIPRVFGFRVHQSVRQQHASTAAAALTASALSRSNNARRGGTVDSFTSQRVLNVTTANTAAENISLLTDTPVQEPVSRGEKESEMKAEKIASNVAEAGGDKSKASNGTPPKAGLKKAASANGDASVQGKEEKMGGNDPGDGNQSKRKGKEGDNSAVSNENGSSKSRASKRQKRQAGSEVT</sequence>
<dbReference type="SMART" id="SM01085">
    <property type="entry name" value="CK_II_beta"/>
    <property type="match status" value="1"/>
</dbReference>
<evidence type="ECO:0000256" key="3">
    <source>
        <dbReference type="SAM" id="MobiDB-lite"/>
    </source>
</evidence>
<dbReference type="AlphaFoldDB" id="A0ABD3Q5H0"/>
<dbReference type="Gene3D" id="2.20.25.20">
    <property type="match status" value="1"/>
</dbReference>
<evidence type="ECO:0000256" key="1">
    <source>
        <dbReference type="ARBA" id="ARBA00006941"/>
    </source>
</evidence>
<dbReference type="SUPFAM" id="SSF57798">
    <property type="entry name" value="Casein kinase II beta subunit"/>
    <property type="match status" value="2"/>
</dbReference>
<proteinExistence type="inferred from homology"/>
<evidence type="ECO:0000313" key="5">
    <source>
        <dbReference type="Proteomes" id="UP001516023"/>
    </source>
</evidence>
<protein>
    <recommendedName>
        <fullName evidence="2">Casein kinase II subunit beta</fullName>
        <shortName evidence="2">CK II beta</shortName>
    </recommendedName>
</protein>
<dbReference type="FunFam" id="1.10.1820.10:FF:000008">
    <property type="entry name" value="Casein kinase II subunit beta"/>
    <property type="match status" value="1"/>
</dbReference>
<name>A0ABD3Q5H0_9STRA</name>
<dbReference type="PANTHER" id="PTHR11740">
    <property type="entry name" value="CASEIN KINASE II SUBUNIT BETA"/>
    <property type="match status" value="1"/>
</dbReference>
<reference evidence="4 5" key="1">
    <citation type="journal article" date="2020" name="G3 (Bethesda)">
        <title>Improved Reference Genome for Cyclotella cryptica CCMP332, a Model for Cell Wall Morphogenesis, Salinity Adaptation, and Lipid Production in Diatoms (Bacillariophyta).</title>
        <authorList>
            <person name="Roberts W.R."/>
            <person name="Downey K.M."/>
            <person name="Ruck E.C."/>
            <person name="Traller J.C."/>
            <person name="Alverson A.J."/>
        </authorList>
    </citation>
    <scope>NUCLEOTIDE SEQUENCE [LARGE SCALE GENOMIC DNA]</scope>
    <source>
        <strain evidence="4 5">CCMP332</strain>
    </source>
</reference>
<evidence type="ECO:0000256" key="2">
    <source>
        <dbReference type="RuleBase" id="RU361268"/>
    </source>
</evidence>
<dbReference type="Proteomes" id="UP001516023">
    <property type="component" value="Unassembled WGS sequence"/>
</dbReference>
<feature type="region of interest" description="Disordered" evidence="3">
    <location>
        <begin position="331"/>
        <end position="417"/>
    </location>
</feature>
<dbReference type="PRINTS" id="PR00472">
    <property type="entry name" value="CASNKINASEII"/>
</dbReference>
<dbReference type="InterPro" id="IPR016149">
    <property type="entry name" value="Casein_kin_II_reg-sub_N"/>
</dbReference>
<organism evidence="4 5">
    <name type="scientific">Cyclotella cryptica</name>
    <dbReference type="NCBI Taxonomy" id="29204"/>
    <lineage>
        <taxon>Eukaryota</taxon>
        <taxon>Sar</taxon>
        <taxon>Stramenopiles</taxon>
        <taxon>Ochrophyta</taxon>
        <taxon>Bacillariophyta</taxon>
        <taxon>Coscinodiscophyceae</taxon>
        <taxon>Thalassiosirophycidae</taxon>
        <taxon>Stephanodiscales</taxon>
        <taxon>Stephanodiscaceae</taxon>
        <taxon>Cyclotella</taxon>
    </lineage>
</organism>
<dbReference type="EMBL" id="JABMIG020000072">
    <property type="protein sequence ID" value="KAL3795370.1"/>
    <property type="molecule type" value="Genomic_DNA"/>
</dbReference>
<dbReference type="Pfam" id="PF01214">
    <property type="entry name" value="CK_II_beta"/>
    <property type="match status" value="2"/>
</dbReference>
<evidence type="ECO:0000313" key="4">
    <source>
        <dbReference type="EMBL" id="KAL3795370.1"/>
    </source>
</evidence>
<gene>
    <name evidence="4" type="ORF">HJC23_009543</name>
</gene>
<dbReference type="InterPro" id="IPR035991">
    <property type="entry name" value="Casein_kinase_II_beta-like"/>
</dbReference>
<comment type="caution">
    <text evidence="4">The sequence shown here is derived from an EMBL/GenBank/DDBJ whole genome shotgun (WGS) entry which is preliminary data.</text>
</comment>
<dbReference type="InterPro" id="IPR000704">
    <property type="entry name" value="Casein_kinase_II_reg-sub"/>
</dbReference>
<dbReference type="Gene3D" id="1.10.1820.10">
    <property type="entry name" value="protein kinase ck2 holoenzyme, chain C, domain 1"/>
    <property type="match status" value="1"/>
</dbReference>
<comment type="similarity">
    <text evidence="1 2">Belongs to the casein kinase 2 subunit beta family.</text>
</comment>
<keyword evidence="5" id="KW-1185">Reference proteome</keyword>
<comment type="subunit">
    <text evidence="2">Tetramer of two alpha and two beta subunits.</text>
</comment>
<accession>A0ABD3Q5H0</accession>